<evidence type="ECO:0000313" key="8">
    <source>
        <dbReference type="Proteomes" id="UP000198287"/>
    </source>
</evidence>
<organism evidence="7 8">
    <name type="scientific">Folsomia candida</name>
    <name type="common">Springtail</name>
    <dbReference type="NCBI Taxonomy" id="158441"/>
    <lineage>
        <taxon>Eukaryota</taxon>
        <taxon>Metazoa</taxon>
        <taxon>Ecdysozoa</taxon>
        <taxon>Arthropoda</taxon>
        <taxon>Hexapoda</taxon>
        <taxon>Collembola</taxon>
        <taxon>Entomobryomorpha</taxon>
        <taxon>Isotomoidea</taxon>
        <taxon>Isotomidae</taxon>
        <taxon>Proisotominae</taxon>
        <taxon>Folsomia</taxon>
    </lineage>
</organism>
<evidence type="ECO:0000256" key="1">
    <source>
        <dbReference type="ARBA" id="ARBA00004613"/>
    </source>
</evidence>
<dbReference type="GO" id="GO:0016485">
    <property type="term" value="P:protein processing"/>
    <property type="evidence" value="ECO:0007669"/>
    <property type="project" value="UniProtKB-ARBA"/>
</dbReference>
<comment type="subcellular location">
    <subcellularLocation>
        <location evidence="1">Secreted</location>
    </subcellularLocation>
</comment>
<dbReference type="InterPro" id="IPR001254">
    <property type="entry name" value="Trypsin_dom"/>
</dbReference>
<feature type="domain" description="Peptidase S1" evidence="6">
    <location>
        <begin position="12"/>
        <end position="243"/>
    </location>
</feature>
<comment type="caution">
    <text evidence="7">The sequence shown here is derived from an EMBL/GenBank/DDBJ whole genome shotgun (WGS) entry which is preliminary data.</text>
</comment>
<evidence type="ECO:0000256" key="4">
    <source>
        <dbReference type="ARBA" id="ARBA00022825"/>
    </source>
</evidence>
<dbReference type="CDD" id="cd00190">
    <property type="entry name" value="Tryp_SPc"/>
    <property type="match status" value="1"/>
</dbReference>
<dbReference type="FunFam" id="2.40.10.10:FF:000047">
    <property type="entry name" value="Trypsin eta"/>
    <property type="match status" value="1"/>
</dbReference>
<dbReference type="Proteomes" id="UP000198287">
    <property type="component" value="Unassembled WGS sequence"/>
</dbReference>
<proteinExistence type="predicted"/>
<dbReference type="GO" id="GO:0005576">
    <property type="term" value="C:extracellular region"/>
    <property type="evidence" value="ECO:0007669"/>
    <property type="project" value="UniProtKB-SubCell"/>
</dbReference>
<dbReference type="PRINTS" id="PR00722">
    <property type="entry name" value="CHYMOTRYPSIN"/>
</dbReference>
<evidence type="ECO:0000256" key="2">
    <source>
        <dbReference type="ARBA" id="ARBA00022525"/>
    </source>
</evidence>
<dbReference type="PANTHER" id="PTHR24252:SF7">
    <property type="entry name" value="HYALIN"/>
    <property type="match status" value="1"/>
</dbReference>
<dbReference type="PANTHER" id="PTHR24252">
    <property type="entry name" value="ACROSIN-RELATED"/>
    <property type="match status" value="1"/>
</dbReference>
<keyword evidence="4" id="KW-0720">Serine protease</keyword>
<dbReference type="InterPro" id="IPR033116">
    <property type="entry name" value="TRYPSIN_SER"/>
</dbReference>
<name>A0A226DW55_FOLCA</name>
<dbReference type="Pfam" id="PF00089">
    <property type="entry name" value="Trypsin"/>
    <property type="match status" value="1"/>
</dbReference>
<accession>A0A226DW55</accession>
<evidence type="ECO:0000256" key="5">
    <source>
        <dbReference type="ARBA" id="ARBA00023157"/>
    </source>
</evidence>
<gene>
    <name evidence="7" type="ORF">Fcan01_16715</name>
</gene>
<keyword evidence="2" id="KW-0964">Secreted</keyword>
<dbReference type="InterPro" id="IPR009003">
    <property type="entry name" value="Peptidase_S1_PA"/>
</dbReference>
<dbReference type="PROSITE" id="PS50240">
    <property type="entry name" value="TRYPSIN_DOM"/>
    <property type="match status" value="1"/>
</dbReference>
<reference evidence="7 8" key="1">
    <citation type="submission" date="2015-12" db="EMBL/GenBank/DDBJ databases">
        <title>The genome of Folsomia candida.</title>
        <authorList>
            <person name="Faddeeva A."/>
            <person name="Derks M.F."/>
            <person name="Anvar Y."/>
            <person name="Smit S."/>
            <person name="Van Straalen N."/>
            <person name="Roelofs D."/>
        </authorList>
    </citation>
    <scope>NUCLEOTIDE SEQUENCE [LARGE SCALE GENOMIC DNA]</scope>
    <source>
        <strain evidence="7 8">VU population</strain>
        <tissue evidence="7">Whole body</tissue>
    </source>
</reference>
<keyword evidence="4" id="KW-0378">Hydrolase</keyword>
<keyword evidence="8" id="KW-1185">Reference proteome</keyword>
<dbReference type="EMBL" id="LNIX01000011">
    <property type="protein sequence ID" value="OXA48947.1"/>
    <property type="molecule type" value="Genomic_DNA"/>
</dbReference>
<dbReference type="OrthoDB" id="60866at2759"/>
<dbReference type="InterPro" id="IPR043504">
    <property type="entry name" value="Peptidase_S1_PA_chymotrypsin"/>
</dbReference>
<dbReference type="STRING" id="158441.A0A226DW55"/>
<dbReference type="PROSITE" id="PS00135">
    <property type="entry name" value="TRYPSIN_SER"/>
    <property type="match status" value="1"/>
</dbReference>
<dbReference type="Gene3D" id="2.40.10.10">
    <property type="entry name" value="Trypsin-like serine proteases"/>
    <property type="match status" value="1"/>
</dbReference>
<keyword evidence="5" id="KW-1015">Disulfide bond</keyword>
<dbReference type="InterPro" id="IPR001314">
    <property type="entry name" value="Peptidase_S1A"/>
</dbReference>
<dbReference type="GO" id="GO:0004252">
    <property type="term" value="F:serine-type endopeptidase activity"/>
    <property type="evidence" value="ECO:0007669"/>
    <property type="project" value="InterPro"/>
</dbReference>
<keyword evidence="3" id="KW-0645">Protease</keyword>
<dbReference type="SMART" id="SM00020">
    <property type="entry name" value="Tryp_SPc"/>
    <property type="match status" value="1"/>
</dbReference>
<protein>
    <submittedName>
        <fullName evidence="7">Trypsin-1</fullName>
    </submittedName>
</protein>
<dbReference type="SUPFAM" id="SSF50494">
    <property type="entry name" value="Trypsin-like serine proteases"/>
    <property type="match status" value="1"/>
</dbReference>
<evidence type="ECO:0000256" key="3">
    <source>
        <dbReference type="ARBA" id="ARBA00022670"/>
    </source>
</evidence>
<evidence type="ECO:0000313" key="7">
    <source>
        <dbReference type="EMBL" id="OXA48947.1"/>
    </source>
</evidence>
<sequence>MLVNEPDSFYRIVGGSKARQGEFPWIAQLRVDGKHFCAGTIINENFILGAAHCAGPPEWATFVLGEHVQNADDGMEVVAKVAEIIVHENFNQTTFTHDIALFRLTRPLTFSNPFIQPARIAKKSTKPSKKMVVAGWGLTNQNNTEVSDILQKATVALRPDSVCKQAYEPTRVKYVSDVQICVGGEGKSSCKGDSGGPLHIGRNTVDYTVVGIVSFGKGCASNQYPAVYTKISAYVDWIEENIKGMNYGGKGEAGNPEKSIFIDLKS</sequence>
<dbReference type="AlphaFoldDB" id="A0A226DW55"/>
<evidence type="ECO:0000259" key="6">
    <source>
        <dbReference type="PROSITE" id="PS50240"/>
    </source>
</evidence>